<gene>
    <name evidence="2" type="ORF">ACJDUG_09090</name>
</gene>
<organism evidence="2 3">
    <name type="scientific">Candidatus Clostridium stratigraminis</name>
    <dbReference type="NCBI Taxonomy" id="3381661"/>
    <lineage>
        <taxon>Bacteria</taxon>
        <taxon>Bacillati</taxon>
        <taxon>Bacillota</taxon>
        <taxon>Clostridia</taxon>
        <taxon>Eubacteriales</taxon>
        <taxon>Clostridiaceae</taxon>
        <taxon>Clostridium</taxon>
    </lineage>
</organism>
<protein>
    <recommendedName>
        <fullName evidence="4">Lipoprotein</fullName>
    </recommendedName>
</protein>
<feature type="chain" id="PRO_5047032097" description="Lipoprotein" evidence="1">
    <location>
        <begin position="24"/>
        <end position="239"/>
    </location>
</feature>
<comment type="caution">
    <text evidence="2">The sequence shown here is derived from an EMBL/GenBank/DDBJ whole genome shotgun (WGS) entry which is preliminary data.</text>
</comment>
<sequence>MKKIISMLIILTLVITISGCVSTSESAQQSNVSNIGYGYDYTMNSSLDLSLVYKNIDTLIADAEIIVEGKVLETNSIVVGNNVLTKFKLQVTNSLKDTKLNGQIMELASAGGIVSVEDFLKANKQVEKSFEINSLEKLTVNEKKAKKIKSTMGEFPLIEAGKEYIIFGKKDHLASGESIYVPLGIAQGVFEIDSTNNIIPFSRYGKDIVNIKESNEDFINNIIKVKNTAKQHTSMVIID</sequence>
<feature type="signal peptide" evidence="1">
    <location>
        <begin position="1"/>
        <end position="23"/>
    </location>
</feature>
<evidence type="ECO:0000313" key="3">
    <source>
        <dbReference type="Proteomes" id="UP001623591"/>
    </source>
</evidence>
<dbReference type="PROSITE" id="PS51257">
    <property type="entry name" value="PROKAR_LIPOPROTEIN"/>
    <property type="match status" value="1"/>
</dbReference>
<proteinExistence type="predicted"/>
<name>A0ABW8T4T4_9CLOT</name>
<dbReference type="Proteomes" id="UP001623591">
    <property type="component" value="Unassembled WGS sequence"/>
</dbReference>
<evidence type="ECO:0008006" key="4">
    <source>
        <dbReference type="Google" id="ProtNLM"/>
    </source>
</evidence>
<keyword evidence="3" id="KW-1185">Reference proteome</keyword>
<dbReference type="RefSeq" id="WP_406769572.1">
    <property type="nucleotide sequence ID" value="NZ_JBJHZZ010000004.1"/>
</dbReference>
<keyword evidence="1" id="KW-0732">Signal</keyword>
<evidence type="ECO:0000256" key="1">
    <source>
        <dbReference type="SAM" id="SignalP"/>
    </source>
</evidence>
<reference evidence="2 3" key="1">
    <citation type="submission" date="2024-11" db="EMBL/GenBank/DDBJ databases">
        <authorList>
            <person name="Heng Y.C."/>
            <person name="Lim A.C.H."/>
            <person name="Lee J.K.Y."/>
            <person name="Kittelmann S."/>
        </authorList>
    </citation>
    <scope>NUCLEOTIDE SEQUENCE [LARGE SCALE GENOMIC DNA]</scope>
    <source>
        <strain evidence="2 3">WILCCON 0185</strain>
    </source>
</reference>
<dbReference type="EMBL" id="JBJHZZ010000004">
    <property type="protein sequence ID" value="MFL0247127.1"/>
    <property type="molecule type" value="Genomic_DNA"/>
</dbReference>
<accession>A0ABW8T4T4</accession>
<evidence type="ECO:0000313" key="2">
    <source>
        <dbReference type="EMBL" id="MFL0247127.1"/>
    </source>
</evidence>